<dbReference type="Gene3D" id="1.10.3210.10">
    <property type="entry name" value="Hypothetical protein af1432"/>
    <property type="match status" value="1"/>
</dbReference>
<dbReference type="PROSITE" id="PS51831">
    <property type="entry name" value="HD"/>
    <property type="match status" value="1"/>
</dbReference>
<name>A0A1I2E9N0_9ACTN</name>
<dbReference type="InterPro" id="IPR006674">
    <property type="entry name" value="HD_domain"/>
</dbReference>
<dbReference type="RefSeq" id="WP_093612985.1">
    <property type="nucleotide sequence ID" value="NZ_BOMT01000031.1"/>
</dbReference>
<comment type="cofactor">
    <cofactor evidence="3">
        <name>Co(2+)</name>
        <dbReference type="ChEBI" id="CHEBI:48828"/>
    </cofactor>
</comment>
<dbReference type="SUPFAM" id="SSF109604">
    <property type="entry name" value="HD-domain/PDEase-like"/>
    <property type="match status" value="1"/>
</dbReference>
<keyword evidence="10" id="KW-1185">Reference proteome</keyword>
<comment type="catalytic activity">
    <reaction evidence="1">
        <text>a 2'-deoxyribonucleoside 5'-phosphate + H2O = a 2'-deoxyribonucleoside + phosphate</text>
        <dbReference type="Rhea" id="RHEA:36167"/>
        <dbReference type="ChEBI" id="CHEBI:15377"/>
        <dbReference type="ChEBI" id="CHEBI:18274"/>
        <dbReference type="ChEBI" id="CHEBI:43474"/>
        <dbReference type="ChEBI" id="CHEBI:65317"/>
        <dbReference type="EC" id="3.1.3.89"/>
    </reaction>
</comment>
<dbReference type="SMART" id="SM00471">
    <property type="entry name" value="HDc"/>
    <property type="match status" value="1"/>
</dbReference>
<dbReference type="Proteomes" id="UP000199645">
    <property type="component" value="Unassembled WGS sequence"/>
</dbReference>
<dbReference type="AlphaFoldDB" id="A0A1I2E9N0"/>
<organism evidence="9 10">
    <name type="scientific">Actinoplanes philippinensis</name>
    <dbReference type="NCBI Taxonomy" id="35752"/>
    <lineage>
        <taxon>Bacteria</taxon>
        <taxon>Bacillati</taxon>
        <taxon>Actinomycetota</taxon>
        <taxon>Actinomycetes</taxon>
        <taxon>Micromonosporales</taxon>
        <taxon>Micromonosporaceae</taxon>
        <taxon>Actinoplanes</taxon>
    </lineage>
</organism>
<protein>
    <recommendedName>
        <fullName evidence="5">5'-deoxynucleotidase</fullName>
        <ecNumber evidence="5">3.1.3.89</ecNumber>
    </recommendedName>
</protein>
<evidence type="ECO:0000259" key="8">
    <source>
        <dbReference type="PROSITE" id="PS51831"/>
    </source>
</evidence>
<accession>A0A1I2E9N0</accession>
<dbReference type="GO" id="GO:0005737">
    <property type="term" value="C:cytoplasm"/>
    <property type="evidence" value="ECO:0007669"/>
    <property type="project" value="TreeGrafter"/>
</dbReference>
<evidence type="ECO:0000256" key="3">
    <source>
        <dbReference type="ARBA" id="ARBA00001941"/>
    </source>
</evidence>
<evidence type="ECO:0000256" key="1">
    <source>
        <dbReference type="ARBA" id="ARBA00001638"/>
    </source>
</evidence>
<comment type="subunit">
    <text evidence="4">Homodimer.</text>
</comment>
<evidence type="ECO:0000313" key="10">
    <source>
        <dbReference type="Proteomes" id="UP000199645"/>
    </source>
</evidence>
<dbReference type="Pfam" id="PF13023">
    <property type="entry name" value="HD_3"/>
    <property type="match status" value="1"/>
</dbReference>
<dbReference type="OrthoDB" id="9786155at2"/>
<dbReference type="InterPro" id="IPR039356">
    <property type="entry name" value="YfbR/HDDC2"/>
</dbReference>
<dbReference type="STRING" id="35752.SAMN05421541_104283"/>
<gene>
    <name evidence="9" type="ORF">SAMN05421541_104283</name>
</gene>
<evidence type="ECO:0000256" key="4">
    <source>
        <dbReference type="ARBA" id="ARBA00011738"/>
    </source>
</evidence>
<feature type="domain" description="HD" evidence="8">
    <location>
        <begin position="36"/>
        <end position="138"/>
    </location>
</feature>
<keyword evidence="7 9" id="KW-0378">Hydrolase</keyword>
<evidence type="ECO:0000313" key="9">
    <source>
        <dbReference type="EMBL" id="SFE89369.1"/>
    </source>
</evidence>
<dbReference type="EMBL" id="FONV01000004">
    <property type="protein sequence ID" value="SFE89369.1"/>
    <property type="molecule type" value="Genomic_DNA"/>
</dbReference>
<evidence type="ECO:0000256" key="7">
    <source>
        <dbReference type="ARBA" id="ARBA00022801"/>
    </source>
</evidence>
<keyword evidence="6" id="KW-0479">Metal-binding</keyword>
<evidence type="ECO:0000256" key="6">
    <source>
        <dbReference type="ARBA" id="ARBA00022723"/>
    </source>
</evidence>
<sequence>MPEQINTADFLYEAGALKRTARTGWALARIAGRESVADHSFRTAVIAMILAAMAGADPDRAATLALLHDLPEARLGDMHHLTRRYLDEPKPFRRVIDDQTAALPAPVRDLIRDRAAQWLDQDTAEARLARDADTLDSLLHVRESLSDRPALRERWEDYLAGSVTTDAGRTLLAEIRATDPDAWWPRTVAGDVPPHR</sequence>
<evidence type="ECO:0000256" key="5">
    <source>
        <dbReference type="ARBA" id="ARBA00012964"/>
    </source>
</evidence>
<reference evidence="9 10" key="1">
    <citation type="submission" date="2016-10" db="EMBL/GenBank/DDBJ databases">
        <authorList>
            <person name="de Groot N.N."/>
        </authorList>
    </citation>
    <scope>NUCLEOTIDE SEQUENCE [LARGE SCALE GENOMIC DNA]</scope>
    <source>
        <strain evidence="9 10">DSM 43019</strain>
    </source>
</reference>
<dbReference type="GO" id="GO:0002953">
    <property type="term" value="F:5'-deoxynucleotidase activity"/>
    <property type="evidence" value="ECO:0007669"/>
    <property type="project" value="UniProtKB-EC"/>
</dbReference>
<dbReference type="PANTHER" id="PTHR11845">
    <property type="entry name" value="5'-DEOXYNUCLEOTIDASE HDDC2"/>
    <property type="match status" value="1"/>
</dbReference>
<evidence type="ECO:0000256" key="2">
    <source>
        <dbReference type="ARBA" id="ARBA00001936"/>
    </source>
</evidence>
<dbReference type="PANTHER" id="PTHR11845:SF13">
    <property type="entry name" value="5'-DEOXYNUCLEOTIDASE HDDC2"/>
    <property type="match status" value="1"/>
</dbReference>
<dbReference type="GO" id="GO:0046872">
    <property type="term" value="F:metal ion binding"/>
    <property type="evidence" value="ECO:0007669"/>
    <property type="project" value="UniProtKB-KW"/>
</dbReference>
<dbReference type="EC" id="3.1.3.89" evidence="5"/>
<comment type="cofactor">
    <cofactor evidence="2">
        <name>Mn(2+)</name>
        <dbReference type="ChEBI" id="CHEBI:29035"/>
    </cofactor>
</comment>
<proteinExistence type="predicted"/>
<dbReference type="InterPro" id="IPR003607">
    <property type="entry name" value="HD/PDEase_dom"/>
</dbReference>